<dbReference type="GO" id="GO:0045892">
    <property type="term" value="P:negative regulation of DNA-templated transcription"/>
    <property type="evidence" value="ECO:0007669"/>
    <property type="project" value="TreeGrafter"/>
</dbReference>
<feature type="domain" description="HTH iclR-type" evidence="4">
    <location>
        <begin position="2"/>
        <end position="64"/>
    </location>
</feature>
<dbReference type="InterPro" id="IPR005471">
    <property type="entry name" value="Tscrpt_reg_IclR_N"/>
</dbReference>
<dbReference type="SUPFAM" id="SSF46785">
    <property type="entry name" value="Winged helix' DNA-binding domain"/>
    <property type="match status" value="1"/>
</dbReference>
<dbReference type="Gene3D" id="1.10.10.10">
    <property type="entry name" value="Winged helix-like DNA-binding domain superfamily/Winged helix DNA-binding domain"/>
    <property type="match status" value="1"/>
</dbReference>
<evidence type="ECO:0000256" key="2">
    <source>
        <dbReference type="ARBA" id="ARBA00023125"/>
    </source>
</evidence>
<evidence type="ECO:0000256" key="1">
    <source>
        <dbReference type="ARBA" id="ARBA00023015"/>
    </source>
</evidence>
<dbReference type="Pfam" id="PF01614">
    <property type="entry name" value="IclR_C"/>
    <property type="match status" value="1"/>
</dbReference>
<proteinExistence type="predicted"/>
<protein>
    <submittedName>
        <fullName evidence="6">IclR family transcriptional regulator</fullName>
    </submittedName>
</protein>
<evidence type="ECO:0000313" key="6">
    <source>
        <dbReference type="EMBL" id="XBP71577.1"/>
    </source>
</evidence>
<keyword evidence="1" id="KW-0805">Transcription regulation</keyword>
<dbReference type="InterPro" id="IPR029016">
    <property type="entry name" value="GAF-like_dom_sf"/>
</dbReference>
<dbReference type="Gene3D" id="3.30.450.40">
    <property type="match status" value="1"/>
</dbReference>
<reference evidence="6" key="1">
    <citation type="submission" date="2024-05" db="EMBL/GenBank/DDBJ databases">
        <authorList>
            <person name="Bunk B."/>
            <person name="Swiderski J."/>
            <person name="Sproer C."/>
            <person name="Thiel V."/>
        </authorList>
    </citation>
    <scope>NUCLEOTIDE SEQUENCE</scope>
    <source>
        <strain evidence="6">DSM 17735</strain>
    </source>
</reference>
<organism evidence="6">
    <name type="scientific">Polaromonas hydrogenivorans</name>
    <dbReference type="NCBI Taxonomy" id="335476"/>
    <lineage>
        <taxon>Bacteria</taxon>
        <taxon>Pseudomonadati</taxon>
        <taxon>Pseudomonadota</taxon>
        <taxon>Betaproteobacteria</taxon>
        <taxon>Burkholderiales</taxon>
        <taxon>Comamonadaceae</taxon>
        <taxon>Polaromonas</taxon>
    </lineage>
</organism>
<gene>
    <name evidence="6" type="ORF">ABLV49_07225</name>
</gene>
<keyword evidence="3" id="KW-0804">Transcription</keyword>
<dbReference type="PROSITE" id="PS51078">
    <property type="entry name" value="ICLR_ED"/>
    <property type="match status" value="1"/>
</dbReference>
<dbReference type="RefSeq" id="WP_349280942.1">
    <property type="nucleotide sequence ID" value="NZ_CBCSCU010000042.1"/>
</dbReference>
<feature type="domain" description="IclR-ED" evidence="5">
    <location>
        <begin position="65"/>
        <end position="252"/>
    </location>
</feature>
<dbReference type="GO" id="GO:0003677">
    <property type="term" value="F:DNA binding"/>
    <property type="evidence" value="ECO:0007669"/>
    <property type="project" value="UniProtKB-KW"/>
</dbReference>
<accession>A0AAU7LV40</accession>
<dbReference type="InterPro" id="IPR036388">
    <property type="entry name" value="WH-like_DNA-bd_sf"/>
</dbReference>
<dbReference type="InterPro" id="IPR036390">
    <property type="entry name" value="WH_DNA-bd_sf"/>
</dbReference>
<evidence type="ECO:0000259" key="5">
    <source>
        <dbReference type="PROSITE" id="PS51078"/>
    </source>
</evidence>
<dbReference type="GO" id="GO:0003700">
    <property type="term" value="F:DNA-binding transcription factor activity"/>
    <property type="evidence" value="ECO:0007669"/>
    <property type="project" value="TreeGrafter"/>
</dbReference>
<dbReference type="EMBL" id="CP157675">
    <property type="protein sequence ID" value="XBP71577.1"/>
    <property type="molecule type" value="Genomic_DNA"/>
</dbReference>
<dbReference type="SUPFAM" id="SSF55781">
    <property type="entry name" value="GAF domain-like"/>
    <property type="match status" value="1"/>
</dbReference>
<dbReference type="InterPro" id="IPR011991">
    <property type="entry name" value="ArsR-like_HTH"/>
</dbReference>
<evidence type="ECO:0000256" key="3">
    <source>
        <dbReference type="ARBA" id="ARBA00023163"/>
    </source>
</evidence>
<dbReference type="PROSITE" id="PS51077">
    <property type="entry name" value="HTH_ICLR"/>
    <property type="match status" value="1"/>
</dbReference>
<keyword evidence="2" id="KW-0238">DNA-binding</keyword>
<dbReference type="InterPro" id="IPR014757">
    <property type="entry name" value="Tscrpt_reg_IclR_C"/>
</dbReference>
<sequence>MNGVLERTLGILELLAQHGEGMEMAAIADQLDIPRSAVHRLLADLTRCGYVRQTRDHGDYLLTTKLVSMGLSFLSKSGIVDIAQPLLDRLAEISGELVRLSVVDGNRLTWVARAQGARQGLRYDPDMGSDAQLSCSSSGHAWLSALSDDDALALVAQQGLGQPQEFGPNAPTSLQAVMDAVRETRERGFSLTEETYTAGLNAMAAPVQLAGQPPMGIISIAGPTVRFTRERMLALGPDLLSLAAQLAAASSASPFFTKSAARLANTTSSASLNGSGGLKRIYAA</sequence>
<dbReference type="FunFam" id="1.10.10.10:FF:000056">
    <property type="entry name" value="IclR family transcriptional regulator"/>
    <property type="match status" value="1"/>
</dbReference>
<dbReference type="AlphaFoldDB" id="A0AAU7LV40"/>
<dbReference type="SMART" id="SM00346">
    <property type="entry name" value="HTH_ICLR"/>
    <property type="match status" value="1"/>
</dbReference>
<dbReference type="InterPro" id="IPR050707">
    <property type="entry name" value="HTH_MetabolicPath_Reg"/>
</dbReference>
<dbReference type="CDD" id="cd00090">
    <property type="entry name" value="HTH_ARSR"/>
    <property type="match status" value="1"/>
</dbReference>
<evidence type="ECO:0000259" key="4">
    <source>
        <dbReference type="PROSITE" id="PS51077"/>
    </source>
</evidence>
<dbReference type="PANTHER" id="PTHR30136">
    <property type="entry name" value="HELIX-TURN-HELIX TRANSCRIPTIONAL REGULATOR, ICLR FAMILY"/>
    <property type="match status" value="1"/>
</dbReference>
<dbReference type="Pfam" id="PF09339">
    <property type="entry name" value="HTH_IclR"/>
    <property type="match status" value="1"/>
</dbReference>
<name>A0AAU7LV40_9BURK</name>
<dbReference type="PANTHER" id="PTHR30136:SF35">
    <property type="entry name" value="HTH-TYPE TRANSCRIPTIONAL REGULATOR RV1719"/>
    <property type="match status" value="1"/>
</dbReference>